<evidence type="ECO:0000313" key="2">
    <source>
        <dbReference type="Proteomes" id="UP000473885"/>
    </source>
</evidence>
<reference evidence="1 2" key="1">
    <citation type="submission" date="2019-04" db="EMBL/GenBank/DDBJ databases">
        <title>Genome sequencing of Clostridium botulinum Groups I-IV and Clostridium butyricum.</title>
        <authorList>
            <person name="Brunt J."/>
            <person name="Van Vliet A.H.M."/>
            <person name="Stringer S.C."/>
            <person name="Carter A.T."/>
            <person name="Peck M.W."/>
        </authorList>
    </citation>
    <scope>NUCLEOTIDE SEQUENCE [LARGE SCALE GENOMIC DNA]</scope>
    <source>
        <strain evidence="1 2">IFR 18/094</strain>
    </source>
</reference>
<dbReference type="RefSeq" id="WP_050607930.1">
    <property type="nucleotide sequence ID" value="NZ_CABKUB010000006.1"/>
</dbReference>
<protein>
    <submittedName>
        <fullName evidence="1">DUF1657 domain-containing protein</fullName>
    </submittedName>
</protein>
<accession>A0A6M0RB32</accession>
<dbReference type="OrthoDB" id="1684731at2"/>
<dbReference type="Proteomes" id="UP000473885">
    <property type="component" value="Unassembled WGS sequence"/>
</dbReference>
<gene>
    <name evidence="1" type="ORF">FDF74_07045</name>
</gene>
<dbReference type="Pfam" id="PF07870">
    <property type="entry name" value="DUF1657"/>
    <property type="match status" value="1"/>
</dbReference>
<dbReference type="AlphaFoldDB" id="A0A6M0RB32"/>
<name>A0A6M0RB32_9CLOT</name>
<comment type="caution">
    <text evidence="1">The sequence shown here is derived from an EMBL/GenBank/DDBJ whole genome shotgun (WGS) entry which is preliminary data.</text>
</comment>
<proteinExistence type="predicted"/>
<dbReference type="InterPro" id="IPR012452">
    <property type="entry name" value="DUF1657"/>
</dbReference>
<organism evidence="1 2">
    <name type="scientific">Clostridium niameyense</name>
    <dbReference type="NCBI Taxonomy" id="1622073"/>
    <lineage>
        <taxon>Bacteria</taxon>
        <taxon>Bacillati</taxon>
        <taxon>Bacillota</taxon>
        <taxon>Clostridia</taxon>
        <taxon>Eubacteriales</taxon>
        <taxon>Clostridiaceae</taxon>
        <taxon>Clostridium</taxon>
    </lineage>
</organism>
<evidence type="ECO:0000313" key="1">
    <source>
        <dbReference type="EMBL" id="NEZ46967.1"/>
    </source>
</evidence>
<sequence>MTVGSKVQQTIASAEGVLANLKSFALDTNDQNAKQMFNSLAQTQKTIVDELNGRLQYIQNEEPQYKEL</sequence>
<dbReference type="EMBL" id="SXDP01000004">
    <property type="protein sequence ID" value="NEZ46967.1"/>
    <property type="molecule type" value="Genomic_DNA"/>
</dbReference>
<keyword evidence="2" id="KW-1185">Reference proteome</keyword>